<evidence type="ECO:0000259" key="5">
    <source>
        <dbReference type="PROSITE" id="PS01124"/>
    </source>
</evidence>
<organism evidence="6 7">
    <name type="scientific">Asprobacillus argus</name>
    <dbReference type="NCBI Taxonomy" id="3076534"/>
    <lineage>
        <taxon>Bacteria</taxon>
        <taxon>Pseudomonadati</taxon>
        <taxon>Bacteroidota</taxon>
        <taxon>Flavobacteriia</taxon>
        <taxon>Flavobacteriales</taxon>
        <taxon>Flavobacteriaceae</taxon>
        <taxon>Asprobacillus</taxon>
    </lineage>
</organism>
<accession>A0ABU3LDW6</accession>
<gene>
    <name evidence="6" type="ORF">RQM59_05875</name>
</gene>
<dbReference type="Gene3D" id="1.10.10.60">
    <property type="entry name" value="Homeodomain-like"/>
    <property type="match status" value="2"/>
</dbReference>
<comment type="caution">
    <text evidence="6">The sequence shown here is derived from an EMBL/GenBank/DDBJ whole genome shotgun (WGS) entry which is preliminary data.</text>
</comment>
<dbReference type="SMART" id="SM00342">
    <property type="entry name" value="HTH_ARAC"/>
    <property type="match status" value="1"/>
</dbReference>
<keyword evidence="4" id="KW-0812">Transmembrane</keyword>
<protein>
    <submittedName>
        <fullName evidence="6">Helix-turn-helix domain-containing protein</fullName>
    </submittedName>
</protein>
<feature type="transmembrane region" description="Helical" evidence="4">
    <location>
        <begin position="203"/>
        <end position="223"/>
    </location>
</feature>
<keyword evidence="7" id="KW-1185">Reference proteome</keyword>
<sequence length="361" mass="42796">MNAWIIILSLFSLLGFVLSTIFFFKKEEFNKLFAILIFMFAFNVFFNILFWSQLETRLYAFFHMSYFVPLSLYGGLFYLYLRSIVSKKPLTKKDAVHFIPFLFVMVLHSGFYFLKPSIKYQVFSERRSLDYIIQVPYLEQVLVLLLLIYTIVIYQKFKGAFKNDKELNLWVHWTIIGFIGFTLSFIVYEILMLTGILKVEHDYMITICSAIFIGIISYLVNIYPAVFNGKSIKDTLPFVKYKKTGLRKEESSILKEKLEEIIATERPYLNCDLRLMHLAQMLEIPRHHASQVINEHYNTNFFDFINHYRVKESEKLLKTEVQHYTMESIAYQSGFNNKVSFYKAFKRFNGVTPTVYRDQNA</sequence>
<dbReference type="PROSITE" id="PS00041">
    <property type="entry name" value="HTH_ARAC_FAMILY_1"/>
    <property type="match status" value="1"/>
</dbReference>
<dbReference type="InterPro" id="IPR018062">
    <property type="entry name" value="HTH_AraC-typ_CS"/>
</dbReference>
<keyword evidence="1" id="KW-0805">Transcription regulation</keyword>
<feature type="transmembrane region" description="Helical" evidence="4">
    <location>
        <begin position="95"/>
        <end position="114"/>
    </location>
</feature>
<feature type="transmembrane region" description="Helical" evidence="4">
    <location>
        <begin position="58"/>
        <end position="80"/>
    </location>
</feature>
<dbReference type="SUPFAM" id="SSF46689">
    <property type="entry name" value="Homeodomain-like"/>
    <property type="match status" value="1"/>
</dbReference>
<evidence type="ECO:0000313" key="7">
    <source>
        <dbReference type="Proteomes" id="UP001257277"/>
    </source>
</evidence>
<keyword evidence="4" id="KW-0472">Membrane</keyword>
<dbReference type="PROSITE" id="PS01124">
    <property type="entry name" value="HTH_ARAC_FAMILY_2"/>
    <property type="match status" value="1"/>
</dbReference>
<feature type="domain" description="HTH araC/xylS-type" evidence="5">
    <location>
        <begin position="259"/>
        <end position="359"/>
    </location>
</feature>
<evidence type="ECO:0000256" key="4">
    <source>
        <dbReference type="SAM" id="Phobius"/>
    </source>
</evidence>
<dbReference type="PANTHER" id="PTHR43280:SF29">
    <property type="entry name" value="ARAC-FAMILY TRANSCRIPTIONAL REGULATOR"/>
    <property type="match status" value="1"/>
</dbReference>
<dbReference type="PANTHER" id="PTHR43280">
    <property type="entry name" value="ARAC-FAMILY TRANSCRIPTIONAL REGULATOR"/>
    <property type="match status" value="1"/>
</dbReference>
<evidence type="ECO:0000256" key="2">
    <source>
        <dbReference type="ARBA" id="ARBA00023125"/>
    </source>
</evidence>
<evidence type="ECO:0000256" key="1">
    <source>
        <dbReference type="ARBA" id="ARBA00023015"/>
    </source>
</evidence>
<keyword evidence="4" id="KW-1133">Transmembrane helix</keyword>
<feature type="transmembrane region" description="Helical" evidence="4">
    <location>
        <begin position="169"/>
        <end position="191"/>
    </location>
</feature>
<feature type="transmembrane region" description="Helical" evidence="4">
    <location>
        <begin position="135"/>
        <end position="157"/>
    </location>
</feature>
<name>A0ABU3LDW6_9FLAO</name>
<dbReference type="Pfam" id="PF12833">
    <property type="entry name" value="HTH_18"/>
    <property type="match status" value="1"/>
</dbReference>
<dbReference type="InterPro" id="IPR009057">
    <property type="entry name" value="Homeodomain-like_sf"/>
</dbReference>
<keyword evidence="2" id="KW-0238">DNA-binding</keyword>
<evidence type="ECO:0000313" key="6">
    <source>
        <dbReference type="EMBL" id="MDT7831899.1"/>
    </source>
</evidence>
<proteinExistence type="predicted"/>
<reference evidence="6 7" key="1">
    <citation type="submission" date="2023-09" db="EMBL/GenBank/DDBJ databases">
        <title>Novel taxa isolated from Blanes Bay.</title>
        <authorList>
            <person name="Rey-Velasco X."/>
            <person name="Lucena T."/>
        </authorList>
    </citation>
    <scope>NUCLEOTIDE SEQUENCE [LARGE SCALE GENOMIC DNA]</scope>
    <source>
        <strain evidence="6 7">S356</strain>
    </source>
</reference>
<keyword evidence="3" id="KW-0804">Transcription</keyword>
<dbReference type="InterPro" id="IPR018060">
    <property type="entry name" value="HTH_AraC"/>
</dbReference>
<evidence type="ECO:0000256" key="3">
    <source>
        <dbReference type="ARBA" id="ARBA00023163"/>
    </source>
</evidence>
<feature type="transmembrane region" description="Helical" evidence="4">
    <location>
        <begin position="29"/>
        <end position="51"/>
    </location>
</feature>
<dbReference type="Proteomes" id="UP001257277">
    <property type="component" value="Unassembled WGS sequence"/>
</dbReference>
<dbReference type="RefSeq" id="WP_349241154.1">
    <property type="nucleotide sequence ID" value="NZ_JAVTTO010000002.1"/>
</dbReference>
<dbReference type="EMBL" id="JAVTTO010000002">
    <property type="protein sequence ID" value="MDT7831899.1"/>
    <property type="molecule type" value="Genomic_DNA"/>
</dbReference>